<proteinExistence type="predicted"/>
<protein>
    <submittedName>
        <fullName evidence="1">Uncharacterized protein</fullName>
    </submittedName>
</protein>
<evidence type="ECO:0000313" key="2">
    <source>
        <dbReference type="Proteomes" id="UP000256220"/>
    </source>
</evidence>
<dbReference type="Pfam" id="PF06067">
    <property type="entry name" value="DUF932"/>
    <property type="match status" value="1"/>
</dbReference>
<accession>A0A2P2FM31</accession>
<dbReference type="AlphaFoldDB" id="A0A2P2FM31"/>
<dbReference type="InterPro" id="IPR026325">
    <property type="entry name" value="DUF932"/>
</dbReference>
<organism evidence="1 2">
    <name type="scientific">Amycolatopsis lurida NRRL 2430</name>
    <dbReference type="NCBI Taxonomy" id="1460371"/>
    <lineage>
        <taxon>Bacteria</taxon>
        <taxon>Bacillati</taxon>
        <taxon>Actinomycetota</taxon>
        <taxon>Actinomycetes</taxon>
        <taxon>Pseudonocardiales</taxon>
        <taxon>Pseudonocardiaceae</taxon>
        <taxon>Amycolatopsis</taxon>
    </lineage>
</organism>
<dbReference type="EMBL" id="JFBM01000030">
    <property type="protein sequence ID" value="KFU77782.1"/>
    <property type="molecule type" value="Genomic_DNA"/>
</dbReference>
<evidence type="ECO:0000313" key="1">
    <source>
        <dbReference type="EMBL" id="KFU77782.1"/>
    </source>
</evidence>
<comment type="caution">
    <text evidence="1">The sequence shown here is derived from an EMBL/GenBank/DDBJ whole genome shotgun (WGS) entry which is preliminary data.</text>
</comment>
<name>A0A2P2FM31_AMYLU</name>
<dbReference type="Proteomes" id="UP000256220">
    <property type="component" value="Unassembled WGS sequence"/>
</dbReference>
<gene>
    <name evidence="1" type="ORF">BB31_29390</name>
</gene>
<reference evidence="1 2" key="1">
    <citation type="journal article" date="2014" name="Genome Announc.">
        <title>Draft Genome Sequence of Amycolatopsis lurida NRRL 2430, Producer of the Glycopeptide Family Antibiotic Ristocetin.</title>
        <authorList>
            <person name="Kwun M.J."/>
            <person name="Hong H.J."/>
        </authorList>
    </citation>
    <scope>NUCLEOTIDE SEQUENCE [LARGE SCALE GENOMIC DNA]</scope>
    <source>
        <strain evidence="1 2">NRRL 2430</strain>
    </source>
</reference>
<sequence>MVTKAGLKDWDVRPEPAFAFVPTGACVECGKAIGVKHKADCFLGEAEPGEEFDGKVDENDTTEPMEIPGYYALVRTNPSTGRREAIGGSARQFTPAAIEDRAQMLTDMAKQLNAKYGAAGPLWSNTAGFVSIRQADPIKVGKVDELEMRVVVVCSLLPGKPSQVLFSPVRPASATVQHFGLAPQSLDAVSNPSSRLSEGSQAIAAAQAAVEEVTERAGKLLAAKMTLTAFGELCNELWKPPSDTANTWLKEQHKVRKSMLEMLFFGDYDMFAGIGRTRWAAWQAIQTVAEHMPHVPIKDDDKDAELARRAEQALFGRSASIAAEALRKLEK</sequence>
<keyword evidence="2" id="KW-1185">Reference proteome</keyword>